<feature type="compositionally biased region" description="Low complexity" evidence="1">
    <location>
        <begin position="189"/>
        <end position="208"/>
    </location>
</feature>
<feature type="region of interest" description="Disordered" evidence="1">
    <location>
        <begin position="13"/>
        <end position="33"/>
    </location>
</feature>
<reference evidence="4" key="2">
    <citation type="submission" date="2013-12" db="EMBL/GenBank/DDBJ databases">
        <authorList>
            <person name="Yu Y."/>
            <person name="Lee S."/>
            <person name="de Baynast K."/>
            <person name="Wissotski M."/>
            <person name="Liu L."/>
            <person name="Talag J."/>
            <person name="Goicoechea J."/>
            <person name="Angelova A."/>
            <person name="Jetty R."/>
            <person name="Kudrna D."/>
            <person name="Golser W."/>
            <person name="Rivera L."/>
            <person name="Zhang J."/>
            <person name="Wing R."/>
        </authorList>
    </citation>
    <scope>NUCLEOTIDE SEQUENCE</scope>
</reference>
<reference evidence="3 4" key="1">
    <citation type="submission" date="2012-08" db="EMBL/GenBank/DDBJ databases">
        <title>Oryza genome evolution.</title>
        <authorList>
            <person name="Wing R.A."/>
        </authorList>
    </citation>
    <scope>NUCLEOTIDE SEQUENCE</scope>
</reference>
<protein>
    <submittedName>
        <fullName evidence="3">Uncharacterized protein</fullName>
    </submittedName>
</protein>
<keyword evidence="2" id="KW-0812">Transmembrane</keyword>
<reference evidence="3" key="3">
    <citation type="submission" date="2015-04" db="UniProtKB">
        <authorList>
            <consortium name="EnsemblPlants"/>
        </authorList>
    </citation>
    <scope>IDENTIFICATION</scope>
</reference>
<evidence type="ECO:0000313" key="3">
    <source>
        <dbReference type="EnsemblPlants" id="LPERR08G00840.1"/>
    </source>
</evidence>
<proteinExistence type="predicted"/>
<dbReference type="Gramene" id="LPERR08G00840.1">
    <property type="protein sequence ID" value="LPERR08G00840.1"/>
    <property type="gene ID" value="LPERR08G00840"/>
</dbReference>
<evidence type="ECO:0000313" key="4">
    <source>
        <dbReference type="Proteomes" id="UP000032180"/>
    </source>
</evidence>
<keyword evidence="2" id="KW-0472">Membrane</keyword>
<evidence type="ECO:0000256" key="2">
    <source>
        <dbReference type="SAM" id="Phobius"/>
    </source>
</evidence>
<feature type="region of interest" description="Disordered" evidence="1">
    <location>
        <begin position="186"/>
        <end position="208"/>
    </location>
</feature>
<feature type="transmembrane region" description="Helical" evidence="2">
    <location>
        <begin position="74"/>
        <end position="94"/>
    </location>
</feature>
<accession>A0A0D9X3L4</accession>
<name>A0A0D9X3L4_9ORYZ</name>
<sequence length="208" mass="22699">MQLIVWHRRARWGGEDDGDASPREVSAGADPGARGTVAVARRATTALTAALTRPAGKGQLGVVSSIVQGRPRRASVVVVVILLFFSAAASLWFLHARTHSQQQQELWQKKIQSTGWDDMTKDSFRFNVNFLHSPRGYQPYFVEDPVGLTNVAVVRLRFEIANCSSPTRTVYTNVSKSKAFATDDLTQIRSASSSRSPARSATPSSPPS</sequence>
<dbReference type="HOGENOM" id="CLU_1322621_0_0_1"/>
<evidence type="ECO:0000256" key="1">
    <source>
        <dbReference type="SAM" id="MobiDB-lite"/>
    </source>
</evidence>
<keyword evidence="4" id="KW-1185">Reference proteome</keyword>
<keyword evidence="2" id="KW-1133">Transmembrane helix</keyword>
<dbReference type="AlphaFoldDB" id="A0A0D9X3L4"/>
<dbReference type="Proteomes" id="UP000032180">
    <property type="component" value="Chromosome 8"/>
</dbReference>
<dbReference type="EnsemblPlants" id="LPERR08G00840.1">
    <property type="protein sequence ID" value="LPERR08G00840.1"/>
    <property type="gene ID" value="LPERR08G00840"/>
</dbReference>
<organism evidence="3 4">
    <name type="scientific">Leersia perrieri</name>
    <dbReference type="NCBI Taxonomy" id="77586"/>
    <lineage>
        <taxon>Eukaryota</taxon>
        <taxon>Viridiplantae</taxon>
        <taxon>Streptophyta</taxon>
        <taxon>Embryophyta</taxon>
        <taxon>Tracheophyta</taxon>
        <taxon>Spermatophyta</taxon>
        <taxon>Magnoliopsida</taxon>
        <taxon>Liliopsida</taxon>
        <taxon>Poales</taxon>
        <taxon>Poaceae</taxon>
        <taxon>BOP clade</taxon>
        <taxon>Oryzoideae</taxon>
        <taxon>Oryzeae</taxon>
        <taxon>Oryzinae</taxon>
        <taxon>Leersia</taxon>
    </lineage>
</organism>